<feature type="region of interest" description="Disordered" evidence="1">
    <location>
        <begin position="468"/>
        <end position="525"/>
    </location>
</feature>
<reference evidence="2 3" key="1">
    <citation type="journal article" date="2024" name="J Genomics">
        <title>Draft genome sequencing and assembly of Favolaschia claudopus CIRM-BRFM 2984 isolated from oak limbs.</title>
        <authorList>
            <person name="Navarro D."/>
            <person name="Drula E."/>
            <person name="Chaduli D."/>
            <person name="Cazenave R."/>
            <person name="Ahrendt S."/>
            <person name="Wang J."/>
            <person name="Lipzen A."/>
            <person name="Daum C."/>
            <person name="Barry K."/>
            <person name="Grigoriev I.V."/>
            <person name="Favel A."/>
            <person name="Rosso M.N."/>
            <person name="Martin F."/>
        </authorList>
    </citation>
    <scope>NUCLEOTIDE SEQUENCE [LARGE SCALE GENOMIC DNA]</scope>
    <source>
        <strain evidence="2 3">CIRM-BRFM 2984</strain>
    </source>
</reference>
<dbReference type="AlphaFoldDB" id="A0AAW0B8E7"/>
<evidence type="ECO:0000313" key="3">
    <source>
        <dbReference type="Proteomes" id="UP001362999"/>
    </source>
</evidence>
<evidence type="ECO:0008006" key="4">
    <source>
        <dbReference type="Google" id="ProtNLM"/>
    </source>
</evidence>
<keyword evidence="3" id="KW-1185">Reference proteome</keyword>
<dbReference type="EMBL" id="JAWWNJ010000037">
    <property type="protein sequence ID" value="KAK7022310.1"/>
    <property type="molecule type" value="Genomic_DNA"/>
</dbReference>
<evidence type="ECO:0000256" key="1">
    <source>
        <dbReference type="SAM" id="MobiDB-lite"/>
    </source>
</evidence>
<protein>
    <recommendedName>
        <fullName evidence="4">F-box domain-containing protein</fullName>
    </recommendedName>
</protein>
<feature type="compositionally biased region" description="Basic and acidic residues" evidence="1">
    <location>
        <begin position="469"/>
        <end position="488"/>
    </location>
</feature>
<proteinExistence type="predicted"/>
<evidence type="ECO:0000313" key="2">
    <source>
        <dbReference type="EMBL" id="KAK7022310.1"/>
    </source>
</evidence>
<comment type="caution">
    <text evidence="2">The sequence shown here is derived from an EMBL/GenBank/DDBJ whole genome shotgun (WGS) entry which is preliminary data.</text>
</comment>
<accession>A0AAW0B8E7</accession>
<name>A0AAW0B8E7_9AGAR</name>
<organism evidence="2 3">
    <name type="scientific">Favolaschia claudopus</name>
    <dbReference type="NCBI Taxonomy" id="2862362"/>
    <lineage>
        <taxon>Eukaryota</taxon>
        <taxon>Fungi</taxon>
        <taxon>Dikarya</taxon>
        <taxon>Basidiomycota</taxon>
        <taxon>Agaricomycotina</taxon>
        <taxon>Agaricomycetes</taxon>
        <taxon>Agaricomycetidae</taxon>
        <taxon>Agaricales</taxon>
        <taxon>Marasmiineae</taxon>
        <taxon>Mycenaceae</taxon>
        <taxon>Favolaschia</taxon>
    </lineage>
</organism>
<sequence length="540" mass="60012">MSPSDAPNNPLDVQELLDLCIDGIADSTRDLLACSVVAHRWRDSAQSHLFRAPHTRYRTHTNNTPLAKLLATLTANPSLLHHVRELHLVMHHPEYRRDRGHESTLNAICQLPFPCLECLEFITWWSIPDTFPLILGLPTLRDLRLIDHTPESSAFRHSWKHCGPSVTHLELVCGEVLNEASYAAAERQIPLKSVRFTLTGSSGNIHSAMFAPLDLSQVKAFSINGSFSLLWNKIGLGASLQVLEIDFAQSYGHPLDLSPFLHLSIFRIKFSSGSRTISTLSASLLTLASANPSSLRTIILTQRSPFLPEPFAFDTLDSALCSCAAGSMHPDFCVYFEISKHTSREEAERMFPGVAGRGTLRLVESPIPTPGDDASRLWWRFSTWKFYHTVHGRIPHSASPATPLLRPGNMLHVRRADFRGLPDAAVQGYGAKASIEASDLRAESPISLSSFTQLSPQMSASSTTLHLTPEFDVHENHSKREGRSEKPPHAIVSPAHRKQRKVDGPARKSHTKRQLAAAIGPNTQDRFLVPLHNRCTRQKD</sequence>
<gene>
    <name evidence="2" type="ORF">R3P38DRAFT_3195691</name>
</gene>
<dbReference type="Proteomes" id="UP001362999">
    <property type="component" value="Unassembled WGS sequence"/>
</dbReference>